<dbReference type="Pfam" id="PF12223">
    <property type="entry name" value="DUF3602"/>
    <property type="match status" value="1"/>
</dbReference>
<dbReference type="InterPro" id="IPR053203">
    <property type="entry name" value="Cisplatin_resist-associated"/>
</dbReference>
<evidence type="ECO:0000256" key="1">
    <source>
        <dbReference type="SAM" id="MobiDB-lite"/>
    </source>
</evidence>
<feature type="compositionally biased region" description="Polar residues" evidence="1">
    <location>
        <begin position="30"/>
        <end position="41"/>
    </location>
</feature>
<dbReference type="EMBL" id="WHVB01000007">
    <property type="protein sequence ID" value="KAF8481089.1"/>
    <property type="molecule type" value="Genomic_DNA"/>
</dbReference>
<accession>A0A9P5TA87</accession>
<evidence type="ECO:0000313" key="3">
    <source>
        <dbReference type="Proteomes" id="UP000759537"/>
    </source>
</evidence>
<reference evidence="2" key="2">
    <citation type="journal article" date="2020" name="Nat. Commun.">
        <title>Large-scale genome sequencing of mycorrhizal fungi provides insights into the early evolution of symbiotic traits.</title>
        <authorList>
            <person name="Miyauchi S."/>
            <person name="Kiss E."/>
            <person name="Kuo A."/>
            <person name="Drula E."/>
            <person name="Kohler A."/>
            <person name="Sanchez-Garcia M."/>
            <person name="Morin E."/>
            <person name="Andreopoulos B."/>
            <person name="Barry K.W."/>
            <person name="Bonito G."/>
            <person name="Buee M."/>
            <person name="Carver A."/>
            <person name="Chen C."/>
            <person name="Cichocki N."/>
            <person name="Clum A."/>
            <person name="Culley D."/>
            <person name="Crous P.W."/>
            <person name="Fauchery L."/>
            <person name="Girlanda M."/>
            <person name="Hayes R.D."/>
            <person name="Keri Z."/>
            <person name="LaButti K."/>
            <person name="Lipzen A."/>
            <person name="Lombard V."/>
            <person name="Magnuson J."/>
            <person name="Maillard F."/>
            <person name="Murat C."/>
            <person name="Nolan M."/>
            <person name="Ohm R.A."/>
            <person name="Pangilinan J."/>
            <person name="Pereira M.F."/>
            <person name="Perotto S."/>
            <person name="Peter M."/>
            <person name="Pfister S."/>
            <person name="Riley R."/>
            <person name="Sitrit Y."/>
            <person name="Stielow J.B."/>
            <person name="Szollosi G."/>
            <person name="Zifcakova L."/>
            <person name="Stursova M."/>
            <person name="Spatafora J.W."/>
            <person name="Tedersoo L."/>
            <person name="Vaario L.M."/>
            <person name="Yamada A."/>
            <person name="Yan M."/>
            <person name="Wang P."/>
            <person name="Xu J."/>
            <person name="Bruns T."/>
            <person name="Baldrian P."/>
            <person name="Vilgalys R."/>
            <person name="Dunand C."/>
            <person name="Henrissat B."/>
            <person name="Grigoriev I.V."/>
            <person name="Hibbett D."/>
            <person name="Nagy L.G."/>
            <person name="Martin F.M."/>
        </authorList>
    </citation>
    <scope>NUCLEOTIDE SEQUENCE</scope>
    <source>
        <strain evidence="2">Prilba</strain>
    </source>
</reference>
<name>A0A9P5TA87_9AGAM</name>
<dbReference type="OrthoDB" id="2537432at2759"/>
<sequence>MPQVDTSSSTASPRDQRRSLPWRRHRMTDSHSGLSSAPQSSGRGGAGNIHTHPAPNERACTSDTPDKNRHRKPHPSPSPRKVTSYGRGGAGNVRTRHVVDTGIKSSPLPEATQLERDYLRARKAWGAYQPQSSGRGGAGNIILPGPIVHVVQILVSVTKL</sequence>
<reference evidence="2" key="1">
    <citation type="submission" date="2019-10" db="EMBL/GenBank/DDBJ databases">
        <authorList>
            <consortium name="DOE Joint Genome Institute"/>
            <person name="Kuo A."/>
            <person name="Miyauchi S."/>
            <person name="Kiss E."/>
            <person name="Drula E."/>
            <person name="Kohler A."/>
            <person name="Sanchez-Garcia M."/>
            <person name="Andreopoulos B."/>
            <person name="Barry K.W."/>
            <person name="Bonito G."/>
            <person name="Buee M."/>
            <person name="Carver A."/>
            <person name="Chen C."/>
            <person name="Cichocki N."/>
            <person name="Clum A."/>
            <person name="Culley D."/>
            <person name="Crous P.W."/>
            <person name="Fauchery L."/>
            <person name="Girlanda M."/>
            <person name="Hayes R."/>
            <person name="Keri Z."/>
            <person name="LaButti K."/>
            <person name="Lipzen A."/>
            <person name="Lombard V."/>
            <person name="Magnuson J."/>
            <person name="Maillard F."/>
            <person name="Morin E."/>
            <person name="Murat C."/>
            <person name="Nolan M."/>
            <person name="Ohm R."/>
            <person name="Pangilinan J."/>
            <person name="Pereira M."/>
            <person name="Perotto S."/>
            <person name="Peter M."/>
            <person name="Riley R."/>
            <person name="Sitrit Y."/>
            <person name="Stielow B."/>
            <person name="Szollosi G."/>
            <person name="Zifcakova L."/>
            <person name="Stursova M."/>
            <person name="Spatafora J.W."/>
            <person name="Tedersoo L."/>
            <person name="Vaario L.-M."/>
            <person name="Yamada A."/>
            <person name="Yan M."/>
            <person name="Wang P."/>
            <person name="Xu J."/>
            <person name="Bruns T."/>
            <person name="Baldrian P."/>
            <person name="Vilgalys R."/>
            <person name="Henrissat B."/>
            <person name="Grigoriev I.V."/>
            <person name="Hibbett D."/>
            <person name="Nagy L.G."/>
            <person name="Martin F.M."/>
        </authorList>
    </citation>
    <scope>NUCLEOTIDE SEQUENCE</scope>
    <source>
        <strain evidence="2">Prilba</strain>
    </source>
</reference>
<dbReference type="Proteomes" id="UP000759537">
    <property type="component" value="Unassembled WGS sequence"/>
</dbReference>
<dbReference type="AlphaFoldDB" id="A0A9P5TA87"/>
<comment type="caution">
    <text evidence="2">The sequence shown here is derived from an EMBL/GenBank/DDBJ whole genome shotgun (WGS) entry which is preliminary data.</text>
</comment>
<dbReference type="PANTHER" id="PTHR34693:SF1">
    <property type="entry name" value="PROTEIN PAR32"/>
    <property type="match status" value="1"/>
</dbReference>
<dbReference type="InterPro" id="IPR022024">
    <property type="entry name" value="DUF3602"/>
</dbReference>
<feature type="region of interest" description="Disordered" evidence="1">
    <location>
        <begin position="1"/>
        <end position="109"/>
    </location>
</feature>
<gene>
    <name evidence="2" type="ORF">DFH94DRAFT_737940</name>
</gene>
<protein>
    <submittedName>
        <fullName evidence="2">Uncharacterized protein</fullName>
    </submittedName>
</protein>
<proteinExistence type="predicted"/>
<dbReference type="PANTHER" id="PTHR34693">
    <property type="entry name" value="PROTEIN PAR32"/>
    <property type="match status" value="1"/>
</dbReference>
<keyword evidence="3" id="KW-1185">Reference proteome</keyword>
<feature type="compositionally biased region" description="Polar residues" evidence="1">
    <location>
        <begin position="1"/>
        <end position="13"/>
    </location>
</feature>
<evidence type="ECO:0000313" key="2">
    <source>
        <dbReference type="EMBL" id="KAF8481089.1"/>
    </source>
</evidence>
<organism evidence="2 3">
    <name type="scientific">Russula ochroleuca</name>
    <dbReference type="NCBI Taxonomy" id="152965"/>
    <lineage>
        <taxon>Eukaryota</taxon>
        <taxon>Fungi</taxon>
        <taxon>Dikarya</taxon>
        <taxon>Basidiomycota</taxon>
        <taxon>Agaricomycotina</taxon>
        <taxon>Agaricomycetes</taxon>
        <taxon>Russulales</taxon>
        <taxon>Russulaceae</taxon>
        <taxon>Russula</taxon>
    </lineage>
</organism>